<feature type="compositionally biased region" description="Basic and acidic residues" evidence="5">
    <location>
        <begin position="861"/>
        <end position="871"/>
    </location>
</feature>
<dbReference type="InterPro" id="IPR001202">
    <property type="entry name" value="WW_dom"/>
</dbReference>
<dbReference type="Proteomes" id="UP001178508">
    <property type="component" value="Chromosome 15"/>
</dbReference>
<dbReference type="SMART" id="SM01340">
    <property type="entry name" value="DNA_mis_repair"/>
    <property type="match status" value="1"/>
</dbReference>
<dbReference type="PROSITE" id="PS01159">
    <property type="entry name" value="WW_DOMAIN_1"/>
    <property type="match status" value="1"/>
</dbReference>
<dbReference type="Gene3D" id="3.30.1370.100">
    <property type="entry name" value="MutL, C-terminal domain, regulatory subdomain"/>
    <property type="match status" value="1"/>
</dbReference>
<evidence type="ECO:0000256" key="3">
    <source>
        <dbReference type="PROSITE-ProRule" id="PRU00520"/>
    </source>
</evidence>
<feature type="compositionally biased region" description="Polar residues" evidence="5">
    <location>
        <begin position="408"/>
        <end position="419"/>
    </location>
</feature>
<dbReference type="InterPro" id="IPR017968">
    <property type="entry name" value="Acylphosphatase_CS"/>
</dbReference>
<feature type="domain" description="Acylphosphatase-like" evidence="6">
    <location>
        <begin position="31"/>
        <end position="91"/>
    </location>
</feature>
<dbReference type="InterPro" id="IPR020568">
    <property type="entry name" value="Ribosomal_Su5_D2-typ_SF"/>
</dbReference>
<evidence type="ECO:0000256" key="5">
    <source>
        <dbReference type="SAM" id="MobiDB-lite"/>
    </source>
</evidence>
<proteinExistence type="inferred from homology"/>
<dbReference type="Pfam" id="PF08676">
    <property type="entry name" value="MutL_C"/>
    <property type="match status" value="1"/>
</dbReference>
<feature type="region of interest" description="Disordered" evidence="5">
    <location>
        <begin position="405"/>
        <end position="426"/>
    </location>
</feature>
<dbReference type="PROSITE" id="PS00151">
    <property type="entry name" value="ACYLPHOSPHATASE_2"/>
    <property type="match status" value="1"/>
</dbReference>
<gene>
    <name evidence="7" type="ORF">XNOV1_A027799</name>
</gene>
<dbReference type="Gene3D" id="3.30.1540.20">
    <property type="entry name" value="MutL, C-terminal domain, dimerisation subdomain"/>
    <property type="match status" value="1"/>
</dbReference>
<dbReference type="GO" id="GO:0030983">
    <property type="term" value="F:mismatched DNA binding"/>
    <property type="evidence" value="ECO:0007669"/>
    <property type="project" value="InterPro"/>
</dbReference>
<feature type="region of interest" description="Disordered" evidence="5">
    <location>
        <begin position="498"/>
        <end position="520"/>
    </location>
</feature>
<dbReference type="Gene3D" id="3.30.70.100">
    <property type="match status" value="1"/>
</dbReference>
<dbReference type="PROSITE" id="PS00150">
    <property type="entry name" value="ACYLPHOSPHATASE_1"/>
    <property type="match status" value="1"/>
</dbReference>
<feature type="region of interest" description="Disordered" evidence="5">
    <location>
        <begin position="817"/>
        <end position="902"/>
    </location>
</feature>
<dbReference type="SUPFAM" id="SSF118116">
    <property type="entry name" value="DNA mismatch repair protein MutL"/>
    <property type="match status" value="1"/>
</dbReference>
<dbReference type="SUPFAM" id="SSF55874">
    <property type="entry name" value="ATPase domain of HSP90 chaperone/DNA topoisomerase II/histidine kinase"/>
    <property type="match status" value="1"/>
</dbReference>
<keyword evidence="3" id="KW-0378">Hydrolase</keyword>
<dbReference type="InterPro" id="IPR014790">
    <property type="entry name" value="MutL_C"/>
</dbReference>
<dbReference type="CDD" id="cd03486">
    <property type="entry name" value="MutL_Trans_MLH3"/>
    <property type="match status" value="1"/>
</dbReference>
<feature type="compositionally biased region" description="Basic and acidic residues" evidence="5">
    <location>
        <begin position="503"/>
        <end position="515"/>
    </location>
</feature>
<dbReference type="FunFam" id="3.30.230.10:FF:000028">
    <property type="entry name" value="DNA mismatch repair protein Mlh3"/>
    <property type="match status" value="1"/>
</dbReference>
<reference evidence="7" key="1">
    <citation type="submission" date="2023-08" db="EMBL/GenBank/DDBJ databases">
        <authorList>
            <person name="Alioto T."/>
            <person name="Alioto T."/>
            <person name="Gomez Garrido J."/>
        </authorList>
    </citation>
    <scope>NUCLEOTIDE SEQUENCE</scope>
</reference>
<comment type="catalytic activity">
    <reaction evidence="3">
        <text>an acyl phosphate + H2O = a carboxylate + phosphate + H(+)</text>
        <dbReference type="Rhea" id="RHEA:14965"/>
        <dbReference type="ChEBI" id="CHEBI:15377"/>
        <dbReference type="ChEBI" id="CHEBI:15378"/>
        <dbReference type="ChEBI" id="CHEBI:29067"/>
        <dbReference type="ChEBI" id="CHEBI:43474"/>
        <dbReference type="ChEBI" id="CHEBI:59918"/>
        <dbReference type="EC" id="3.6.1.7"/>
    </reaction>
</comment>
<dbReference type="InterPro" id="IPR014762">
    <property type="entry name" value="DNA_mismatch_repair_CS"/>
</dbReference>
<dbReference type="Gene3D" id="3.30.230.10">
    <property type="match status" value="1"/>
</dbReference>
<dbReference type="FunFam" id="3.30.565.10:FF:000017">
    <property type="entry name" value="PMS1 homolog 1, mismatch repair system component"/>
    <property type="match status" value="1"/>
</dbReference>
<dbReference type="Gene3D" id="3.30.565.10">
    <property type="entry name" value="Histidine kinase-like ATPase, C-terminal domain"/>
    <property type="match status" value="1"/>
</dbReference>
<dbReference type="InterPro" id="IPR042121">
    <property type="entry name" value="MutL_C_regsub"/>
</dbReference>
<dbReference type="InterPro" id="IPR014721">
    <property type="entry name" value="Ribsml_uS5_D2-typ_fold_subgr"/>
</dbReference>
<dbReference type="GO" id="GO:0005524">
    <property type="term" value="F:ATP binding"/>
    <property type="evidence" value="ECO:0007669"/>
    <property type="project" value="InterPro"/>
</dbReference>
<evidence type="ECO:0000256" key="1">
    <source>
        <dbReference type="ARBA" id="ARBA00006082"/>
    </source>
</evidence>
<comment type="similarity">
    <text evidence="1">Belongs to the DNA mismatch repair MutL/HexB family.</text>
</comment>
<name>A0AAV1GLT7_XYRNO</name>
<feature type="active site" evidence="3">
    <location>
        <position position="46"/>
    </location>
</feature>
<dbReference type="SUPFAM" id="SSF54975">
    <property type="entry name" value="Acylphosphatase/BLUF domain-like"/>
    <property type="match status" value="1"/>
</dbReference>
<feature type="compositionally biased region" description="Polar residues" evidence="5">
    <location>
        <begin position="881"/>
        <end position="896"/>
    </location>
</feature>
<dbReference type="InterPro" id="IPR037198">
    <property type="entry name" value="MutL_C_sf"/>
</dbReference>
<evidence type="ECO:0000259" key="6">
    <source>
        <dbReference type="PROSITE" id="PS51160"/>
    </source>
</evidence>
<dbReference type="InterPro" id="IPR038973">
    <property type="entry name" value="MutL/Mlh/Pms-like"/>
</dbReference>
<dbReference type="GO" id="GO:0140664">
    <property type="term" value="F:ATP-dependent DNA damage sensor activity"/>
    <property type="evidence" value="ECO:0007669"/>
    <property type="project" value="InterPro"/>
</dbReference>
<feature type="active site" evidence="3">
    <location>
        <position position="64"/>
    </location>
</feature>
<dbReference type="InterPro" id="IPR042120">
    <property type="entry name" value="MutL_C_dimsub"/>
</dbReference>
<dbReference type="InterPro" id="IPR013507">
    <property type="entry name" value="DNA_mismatch_S5_2-like"/>
</dbReference>
<evidence type="ECO:0000313" key="8">
    <source>
        <dbReference type="Proteomes" id="UP001178508"/>
    </source>
</evidence>
<accession>A0AAV1GLT7</accession>
<dbReference type="SUPFAM" id="SSF54211">
    <property type="entry name" value="Ribosomal protein S5 domain 2-like"/>
    <property type="match status" value="1"/>
</dbReference>
<dbReference type="PROSITE" id="PS51160">
    <property type="entry name" value="ACYLPHOSPHATASE_3"/>
    <property type="match status" value="1"/>
</dbReference>
<dbReference type="PANTHER" id="PTHR10073:SF47">
    <property type="entry name" value="DNA MISMATCH REPAIR PROTEIN MLH3"/>
    <property type="match status" value="1"/>
</dbReference>
<evidence type="ECO:0000313" key="7">
    <source>
        <dbReference type="EMBL" id="CAJ1073599.1"/>
    </source>
</evidence>
<dbReference type="PRINTS" id="PR00112">
    <property type="entry name" value="ACYLPHPHTASE"/>
</dbReference>
<dbReference type="EC" id="3.6.1.7" evidence="3"/>
<dbReference type="GO" id="GO:0016887">
    <property type="term" value="F:ATP hydrolysis activity"/>
    <property type="evidence" value="ECO:0007669"/>
    <property type="project" value="InterPro"/>
</dbReference>
<dbReference type="SMART" id="SM00853">
    <property type="entry name" value="MutL_C"/>
    <property type="match status" value="1"/>
</dbReference>
<keyword evidence="2" id="KW-0227">DNA damage</keyword>
<dbReference type="GO" id="GO:0003998">
    <property type="term" value="F:acylphosphatase activity"/>
    <property type="evidence" value="ECO:0007669"/>
    <property type="project" value="UniProtKB-EC"/>
</dbReference>
<dbReference type="GO" id="GO:0006298">
    <property type="term" value="P:mismatch repair"/>
    <property type="evidence" value="ECO:0007669"/>
    <property type="project" value="InterPro"/>
</dbReference>
<organism evidence="7 8">
    <name type="scientific">Xyrichtys novacula</name>
    <name type="common">Pearly razorfish</name>
    <name type="synonym">Hemipteronotus novacula</name>
    <dbReference type="NCBI Taxonomy" id="13765"/>
    <lineage>
        <taxon>Eukaryota</taxon>
        <taxon>Metazoa</taxon>
        <taxon>Chordata</taxon>
        <taxon>Craniata</taxon>
        <taxon>Vertebrata</taxon>
        <taxon>Euteleostomi</taxon>
        <taxon>Actinopterygii</taxon>
        <taxon>Neopterygii</taxon>
        <taxon>Teleostei</taxon>
        <taxon>Neoteleostei</taxon>
        <taxon>Acanthomorphata</taxon>
        <taxon>Eupercaria</taxon>
        <taxon>Labriformes</taxon>
        <taxon>Labridae</taxon>
        <taxon>Xyrichtys</taxon>
    </lineage>
</organism>
<comment type="similarity">
    <text evidence="4">Belongs to the acylphosphatase family.</text>
</comment>
<dbReference type="PANTHER" id="PTHR10073">
    <property type="entry name" value="DNA MISMATCH REPAIR PROTEIN MLH, PMS, MUTL"/>
    <property type="match status" value="1"/>
</dbReference>
<dbReference type="InterPro" id="IPR020456">
    <property type="entry name" value="Acylphosphatase"/>
</dbReference>
<dbReference type="InterPro" id="IPR036890">
    <property type="entry name" value="HATPase_C_sf"/>
</dbReference>
<protein>
    <recommendedName>
        <fullName evidence="3">acylphosphatase</fullName>
        <ecNumber evidence="3">3.6.1.7</ecNumber>
    </recommendedName>
</protein>
<dbReference type="PROSITE" id="PS00058">
    <property type="entry name" value="DNA_MISMATCH_REPAIR_1"/>
    <property type="match status" value="1"/>
</dbReference>
<dbReference type="Pfam" id="PF00708">
    <property type="entry name" value="Acylphosphatase"/>
    <property type="match status" value="1"/>
</dbReference>
<evidence type="ECO:0000256" key="2">
    <source>
        <dbReference type="ARBA" id="ARBA00022763"/>
    </source>
</evidence>
<dbReference type="CDD" id="cd16926">
    <property type="entry name" value="HATPase_MutL-MLH-PMS-like"/>
    <property type="match status" value="1"/>
</dbReference>
<dbReference type="Pfam" id="PF13589">
    <property type="entry name" value="HATPase_c_3"/>
    <property type="match status" value="1"/>
</dbReference>
<keyword evidence="8" id="KW-1185">Reference proteome</keyword>
<dbReference type="GO" id="GO:0032300">
    <property type="term" value="C:mismatch repair complex"/>
    <property type="evidence" value="ECO:0007669"/>
    <property type="project" value="InterPro"/>
</dbReference>
<evidence type="ECO:0000256" key="4">
    <source>
        <dbReference type="RuleBase" id="RU004168"/>
    </source>
</evidence>
<dbReference type="FunFam" id="3.30.1370.100:FF:000003">
    <property type="entry name" value="DNA mismatch repair protein Mlh3"/>
    <property type="match status" value="1"/>
</dbReference>
<dbReference type="EMBL" id="OY660878">
    <property type="protein sequence ID" value="CAJ1073599.1"/>
    <property type="molecule type" value="Genomic_DNA"/>
</dbReference>
<dbReference type="GO" id="GO:0005634">
    <property type="term" value="C:nucleus"/>
    <property type="evidence" value="ECO:0007669"/>
    <property type="project" value="UniProtKB-ARBA"/>
</dbReference>
<sequence>MLKTRSVGVKYLFHPCTAIFRSTMSGEDLISVDYEVFGRVQGVFFRKYTQAEGKKLGLVGWVQNTGAGTVQGQLQGSSSKKKKGGLNNLKRYNLCSLRIETGGLQRLRRAYTQPLLLLLSKPVLIINTMIKCLPADVQGKLRSGVAVPSLQQCVEELMLNSIDAGATCVGVRMDMDALKVQVIDNGAGINAEDMENLGNRYYTSKCSSLEDLENLRWYGFRGEALASVVSLASLVEISSRTRSSVKTHVKLFKDGKSMGVFESETARPSAGITVIVCSFFHNMPVRRKRMDAVLEGERIRHRVEAISLMHPSVSFTLKNDCTGAMMVQLSKANNTYHRFLQIHGLGKAQKLGEISHTHAQFEVTGYSGREGHYNNSLQFLYVNERLLLRTRIHKLLNCLLRRLSSSSQKNDSPDGQSAIRSPKHKRSQEQHGVYIINIKCPYSEYDICLEPAKTLIEFRDWDGILLCIEEAVKAFLSKENLVAELSQDDLDSFSPKLFGTHNTDQEGHHRSDWHQESSSTSTLDCNIGMKLASDSVHRKCKDDGVFEDKVTMEGTEETEEKRQRKITTNEMAKNISNQNKECKDKPQCHMDRLKPESESKTTEGKMLTAAEAGEGSHILCTLSEIGQLGEEKLNGEIQLRYPTSTDDTILKPSIPQQIQPDLNIPEKILPDFESTKGHGLTSKRDGKITICDPYIQESLQTEGPLKKKSGLNSLVRKLEDRSLVSKRKISLDVSHDRTFQKQCRDFVPIIPPKVPRILKGQKISLCMESGSLEKFRRMYSKPPELKKTFQETQLDNSAALLEASSSVFNSQNLLCSQKEEQDSDTQKEVPQSPPELSVFSKLKPPSEENTSKTSLAAKLCRLKDQRGDDSKALPNPLRTVSLGNNESIQGSNNSDSACDPEPTLDCSTVLPLAEREEALTSGDWLHHYDTSVGKIVYINKVTGLSRYEDPHTEEIQVGCTSDVTNMAVSVISETEDNGENSNSLTSLYSKWNNPVFVRPPMVGMDISSRQAETLAVKVHNILFPYRFSKDMIHSMKVIHQVDKKFLACLINTREEKSSTPAETEGNLLVLVDQHAAHERVRLENLVADSYEDDPDAPGERRLCSSSIFPPLEISVTEEELRLLRSRQLQLRSLGLEVTFSEAVDPHVFVGKVPVCFLEKESNELRRGRPSVIKPTVKEYLREQIELLCSTGRVRGTLPLTVLKVLASLACHGAIKFNDSLSKDECCSLVASLSSCQLPFQCAHGRPSIAPLIDILHLDKEQEAIQKPNLRKLRRMYKAWQLYGDK</sequence>
<dbReference type="InterPro" id="IPR001792">
    <property type="entry name" value="Acylphosphatase-like_dom"/>
</dbReference>
<feature type="compositionally biased region" description="Basic and acidic residues" evidence="5">
    <location>
        <begin position="817"/>
        <end position="827"/>
    </location>
</feature>
<dbReference type="InterPro" id="IPR036046">
    <property type="entry name" value="Acylphosphatase-like_dom_sf"/>
</dbReference>